<keyword evidence="3 6" id="KW-0645">Protease</keyword>
<comment type="catalytic activity">
    <reaction evidence="1">
        <text>an L-aminoacyl-L-amino acid + H2O = 2 an L-alpha-amino acid</text>
        <dbReference type="Rhea" id="RHEA:48940"/>
        <dbReference type="ChEBI" id="CHEBI:15377"/>
        <dbReference type="ChEBI" id="CHEBI:59869"/>
        <dbReference type="ChEBI" id="CHEBI:77460"/>
        <dbReference type="EC" id="3.4.13.19"/>
    </reaction>
</comment>
<dbReference type="GO" id="GO:0016805">
    <property type="term" value="F:dipeptidase activity"/>
    <property type="evidence" value="ECO:0007669"/>
    <property type="project" value="UniProtKB-KW"/>
</dbReference>
<dbReference type="InterPro" id="IPR047804">
    <property type="entry name" value="C69_dipept_A-like"/>
</dbReference>
<evidence type="ECO:0000256" key="3">
    <source>
        <dbReference type="ARBA" id="ARBA00022670"/>
    </source>
</evidence>
<evidence type="ECO:0000313" key="7">
    <source>
        <dbReference type="EMBL" id="AFK90398.1"/>
    </source>
</evidence>
<dbReference type="PANTHER" id="PTHR12994:SF17">
    <property type="entry name" value="LD30995P"/>
    <property type="match status" value="1"/>
</dbReference>
<reference evidence="7" key="1">
    <citation type="submission" date="2012-01" db="EMBL/GenBank/DDBJ databases">
        <authorList>
            <person name="Summers A.O."/>
            <person name="Wireman J."/>
            <person name="Williams L.E."/>
        </authorList>
    </citation>
    <scope>NUCLEOTIDE SEQUENCE</scope>
    <source>
        <strain evidence="7">SGSC3045</strain>
        <plasmid evidence="7">pSGSC3045-121</plasmid>
    </source>
</reference>
<evidence type="ECO:0000256" key="1">
    <source>
        <dbReference type="ARBA" id="ARBA00001670"/>
    </source>
</evidence>
<dbReference type="EC" id="3.4.-.-" evidence="6"/>
<dbReference type="GO" id="GO:0006508">
    <property type="term" value="P:proteolysis"/>
    <property type="evidence" value="ECO:0007669"/>
    <property type="project" value="UniProtKB-KW"/>
</dbReference>
<dbReference type="MEROPS" id="C69.001"/>
<dbReference type="AlphaFoldDB" id="I3W471"/>
<keyword evidence="7" id="KW-0614">Plasmid</keyword>
<proteinExistence type="inferred from homology"/>
<keyword evidence="5 6" id="KW-0224">Dipeptidase</keyword>
<dbReference type="GO" id="GO:0070004">
    <property type="term" value="F:cysteine-type exopeptidase activity"/>
    <property type="evidence" value="ECO:0007669"/>
    <property type="project" value="InterPro"/>
</dbReference>
<evidence type="ECO:0000256" key="5">
    <source>
        <dbReference type="ARBA" id="ARBA00022997"/>
    </source>
</evidence>
<evidence type="ECO:0000256" key="4">
    <source>
        <dbReference type="ARBA" id="ARBA00022801"/>
    </source>
</evidence>
<geneLocation type="plasmid" evidence="7">
    <name>pSGSC3045-121</name>
</geneLocation>
<keyword evidence="4 6" id="KW-0378">Hydrolase</keyword>
<dbReference type="InterPro" id="IPR005322">
    <property type="entry name" value="Peptidase_C69"/>
</dbReference>
<accession>I3W471</accession>
<name>I3W471_SALER</name>
<dbReference type="Pfam" id="PF03577">
    <property type="entry name" value="Peptidase_C69"/>
    <property type="match status" value="1"/>
</dbReference>
<protein>
    <recommendedName>
        <fullName evidence="6">Dipeptidase</fullName>
        <ecNumber evidence="6">3.4.-.-</ecNumber>
    </recommendedName>
</protein>
<dbReference type="Gene3D" id="3.60.60.10">
    <property type="entry name" value="Penicillin V Acylase, Chain A"/>
    <property type="match status" value="1"/>
</dbReference>
<dbReference type="PANTHER" id="PTHR12994">
    <property type="entry name" value="SECERNIN"/>
    <property type="match status" value="1"/>
</dbReference>
<dbReference type="NCBIfam" id="NF033678">
    <property type="entry name" value="C69_fam_dipept"/>
    <property type="match status" value="1"/>
</dbReference>
<organism evidence="7">
    <name type="scientific">Salmonella enterica subsp. salamae</name>
    <dbReference type="NCBI Taxonomy" id="59202"/>
    <lineage>
        <taxon>Bacteria</taxon>
        <taxon>Pseudomonadati</taxon>
        <taxon>Pseudomonadota</taxon>
        <taxon>Gammaproteobacteria</taxon>
        <taxon>Enterobacterales</taxon>
        <taxon>Enterobacteriaceae</taxon>
        <taxon>Salmonella</taxon>
    </lineage>
</organism>
<sequence>MRTIISTGLRFNAPVTDMTTDCCGLGGKYPWKDCVILGISGFECKFFGEILFRFDFERPKLTYEQDAGSKHLLMEFFMKISLLASAMTLALLNVGSAMACTTILVGNQASDDGSFIIARNEDYSATNAKHMVIHPAEHNQHSVFKSHSNGFTWPLPKELMRYTAIHDFDTQNKSMGEAGFNSVGVGMSSTETIYNGQAALSADPYVEKTGITEDAIQTVILPAVKSAREGVALLGKIIEQKGAGEGFGVAFIDKKEVWYLETGSGHQWLAIRLPTDKYFVSANQGRLRLYDPHDKENYMASPMLVTFAEKHGLYNPKDGVFDFHKAYSQDVNNDVTYNYPRVWALQHMFNPQLNTSVKDGQTFPVLLTPARKISIADVKKALRNHYQGTIHDPYVNNNPREPWRPVSVFRTQESHILQIRPQLPQAIGEVEYVAYGMSDLGVYVPYYQGISHYLPGYDKGSDQADGESVNWKFRTLQTLVMQDYNTYAPDVQRAYLAFEQQTSLHQRIMENEYLKLYKSQPQEAQQLLQNFENKTMQDALSLTERLTKQVVTKMTHVTDMKYHFEGA</sequence>
<comment type="similarity">
    <text evidence="2 6">Belongs to the peptidase C69 family.</text>
</comment>
<evidence type="ECO:0000256" key="2">
    <source>
        <dbReference type="ARBA" id="ARBA00007225"/>
    </source>
</evidence>
<dbReference type="EMBL" id="JQ418541">
    <property type="protein sequence ID" value="AFK90398.1"/>
    <property type="molecule type" value="Genomic_DNA"/>
</dbReference>
<evidence type="ECO:0000256" key="6">
    <source>
        <dbReference type="RuleBase" id="RU364089"/>
    </source>
</evidence>